<sequence>MSIGANIKRFRKERKLTQVELAEKSSLSRSYLADIEGDRYNPSVETLKSIAEALNIPTHHLLDEDNAPPPVWATSKDLRDFKKMLLEDTPVMFDGVPLDQEDKDKVMKVMEAIFWDAKKKNKRKPIEE</sequence>
<dbReference type="SUPFAM" id="SSF47413">
    <property type="entry name" value="lambda repressor-like DNA-binding domains"/>
    <property type="match status" value="1"/>
</dbReference>
<dbReference type="Pfam" id="PF01381">
    <property type="entry name" value="HTH_3"/>
    <property type="match status" value="1"/>
</dbReference>
<dbReference type="InterPro" id="IPR010982">
    <property type="entry name" value="Lambda_DNA-bd_dom_sf"/>
</dbReference>
<accession>A0A3S0CA19</accession>
<name>A0A3S0CA19_9BACL</name>
<dbReference type="GO" id="GO:0005829">
    <property type="term" value="C:cytosol"/>
    <property type="evidence" value="ECO:0007669"/>
    <property type="project" value="TreeGrafter"/>
</dbReference>
<evidence type="ECO:0000313" key="3">
    <source>
        <dbReference type="EMBL" id="RTE09310.1"/>
    </source>
</evidence>
<protein>
    <submittedName>
        <fullName evidence="3">Helix-turn-helix domain-containing protein</fullName>
    </submittedName>
</protein>
<dbReference type="PANTHER" id="PTHR46797">
    <property type="entry name" value="HTH-TYPE TRANSCRIPTIONAL REGULATOR"/>
    <property type="match status" value="1"/>
</dbReference>
<dbReference type="GO" id="GO:0003700">
    <property type="term" value="F:DNA-binding transcription factor activity"/>
    <property type="evidence" value="ECO:0007669"/>
    <property type="project" value="TreeGrafter"/>
</dbReference>
<dbReference type="InterPro" id="IPR001387">
    <property type="entry name" value="Cro/C1-type_HTH"/>
</dbReference>
<proteinExistence type="predicted"/>
<dbReference type="PANTHER" id="PTHR46797:SF1">
    <property type="entry name" value="METHYLPHOSPHONATE SYNTHASE"/>
    <property type="match status" value="1"/>
</dbReference>
<dbReference type="CDD" id="cd00093">
    <property type="entry name" value="HTH_XRE"/>
    <property type="match status" value="1"/>
</dbReference>
<dbReference type="SMART" id="SM00530">
    <property type="entry name" value="HTH_XRE"/>
    <property type="match status" value="1"/>
</dbReference>
<dbReference type="EMBL" id="RXHU01000034">
    <property type="protein sequence ID" value="RTE09310.1"/>
    <property type="molecule type" value="Genomic_DNA"/>
</dbReference>
<evidence type="ECO:0000256" key="1">
    <source>
        <dbReference type="ARBA" id="ARBA00023125"/>
    </source>
</evidence>
<dbReference type="RefSeq" id="WP_126141674.1">
    <property type="nucleotide sequence ID" value="NZ_RXHU01000034.1"/>
</dbReference>
<evidence type="ECO:0000259" key="2">
    <source>
        <dbReference type="PROSITE" id="PS50943"/>
    </source>
</evidence>
<dbReference type="Proteomes" id="UP000276128">
    <property type="component" value="Unassembled WGS sequence"/>
</dbReference>
<reference evidence="3 4" key="1">
    <citation type="submission" date="2018-12" db="EMBL/GenBank/DDBJ databases">
        <title>Bacillus ochoae sp. nov., Paenibacillus whitsoniae sp. nov., Paenibacillus spiritus sp. nov. Isolated from the Mars Exploration Rover during spacecraft assembly.</title>
        <authorList>
            <person name="Seuylemezian A."/>
            <person name="Vaishampayan P."/>
        </authorList>
    </citation>
    <scope>NUCLEOTIDE SEQUENCE [LARGE SCALE GENOMIC DNA]</scope>
    <source>
        <strain evidence="3 4">MER 54</strain>
    </source>
</reference>
<dbReference type="InterPro" id="IPR050807">
    <property type="entry name" value="TransReg_Diox_bact_type"/>
</dbReference>
<feature type="domain" description="HTH cro/C1-type" evidence="2">
    <location>
        <begin position="7"/>
        <end position="61"/>
    </location>
</feature>
<keyword evidence="1" id="KW-0238">DNA-binding</keyword>
<comment type="caution">
    <text evidence="3">The sequence shown here is derived from an EMBL/GenBank/DDBJ whole genome shotgun (WGS) entry which is preliminary data.</text>
</comment>
<dbReference type="AlphaFoldDB" id="A0A3S0CA19"/>
<organism evidence="3 4">
    <name type="scientific">Paenibacillus whitsoniae</name>
    <dbReference type="NCBI Taxonomy" id="2496558"/>
    <lineage>
        <taxon>Bacteria</taxon>
        <taxon>Bacillati</taxon>
        <taxon>Bacillota</taxon>
        <taxon>Bacilli</taxon>
        <taxon>Bacillales</taxon>
        <taxon>Paenibacillaceae</taxon>
        <taxon>Paenibacillus</taxon>
    </lineage>
</organism>
<dbReference type="Gene3D" id="1.10.260.40">
    <property type="entry name" value="lambda repressor-like DNA-binding domains"/>
    <property type="match status" value="1"/>
</dbReference>
<evidence type="ECO:0000313" key="4">
    <source>
        <dbReference type="Proteomes" id="UP000276128"/>
    </source>
</evidence>
<gene>
    <name evidence="3" type="ORF">EJQ19_13095</name>
</gene>
<dbReference type="GO" id="GO:0003677">
    <property type="term" value="F:DNA binding"/>
    <property type="evidence" value="ECO:0007669"/>
    <property type="project" value="UniProtKB-KW"/>
</dbReference>
<keyword evidence="4" id="KW-1185">Reference proteome</keyword>
<dbReference type="PROSITE" id="PS50943">
    <property type="entry name" value="HTH_CROC1"/>
    <property type="match status" value="1"/>
</dbReference>
<dbReference type="OrthoDB" id="9812960at2"/>